<evidence type="ECO:0000313" key="6">
    <source>
        <dbReference type="Proteomes" id="UP000565715"/>
    </source>
</evidence>
<gene>
    <name evidence="5" type="ORF">HGA13_14960</name>
</gene>
<evidence type="ECO:0000313" key="5">
    <source>
        <dbReference type="EMBL" id="NKY34362.1"/>
    </source>
</evidence>
<protein>
    <submittedName>
        <fullName evidence="5">ESX secretion-associated protein EspG</fullName>
    </submittedName>
</protein>
<dbReference type="Proteomes" id="UP000565715">
    <property type="component" value="Unassembled WGS sequence"/>
</dbReference>
<comment type="similarity">
    <text evidence="2">Belongs to the EspG family.</text>
</comment>
<evidence type="ECO:0000256" key="2">
    <source>
        <dbReference type="ARBA" id="ARBA00006411"/>
    </source>
</evidence>
<dbReference type="RefSeq" id="WP_068042896.1">
    <property type="nucleotide sequence ID" value="NZ_JAAXOO010000003.1"/>
</dbReference>
<keyword evidence="3" id="KW-0963">Cytoplasm</keyword>
<keyword evidence="4" id="KW-0143">Chaperone</keyword>
<evidence type="ECO:0000256" key="3">
    <source>
        <dbReference type="ARBA" id="ARBA00022490"/>
    </source>
</evidence>
<dbReference type="InterPro" id="IPR025734">
    <property type="entry name" value="EspG"/>
</dbReference>
<accession>A0A846XEI8</accession>
<dbReference type="AlphaFoldDB" id="A0A846XEI8"/>
<keyword evidence="6" id="KW-1185">Reference proteome</keyword>
<dbReference type="EMBL" id="JAAXOO010000003">
    <property type="protein sequence ID" value="NKY34362.1"/>
    <property type="molecule type" value="Genomic_DNA"/>
</dbReference>
<sequence>MSESRWQLGGYDFTLALEVMGRDRLPYPLEYLPPRMEHDDDFQRFRQQCARRLQPVFGEPLYQALTVLLEPEIRVEIYGVHGPQQNAAIRMHAGVVGRTAVLATQLPGPEPKTGGDIVLTRLRSNELAPRLVAGLPRAATGSHLPLRARRADLNAPVYSRHPTQLSPLEDMQRFFRRPRAGTGEITVYPGYTIDTRPTGDGYAFLWLDYPDDGRYLLHNHNTDDFTVAPGPPDEILRQLRSSMDTAYRARTRTYQ</sequence>
<comment type="caution">
    <text evidence="5">The sequence shown here is derived from an EMBL/GenBank/DDBJ whole genome shotgun (WGS) entry which is preliminary data.</text>
</comment>
<evidence type="ECO:0000256" key="4">
    <source>
        <dbReference type="ARBA" id="ARBA00023186"/>
    </source>
</evidence>
<comment type="subcellular location">
    <subcellularLocation>
        <location evidence="1">Cytoplasm</location>
    </subcellularLocation>
</comment>
<name>A0A846XEI8_9NOCA</name>
<evidence type="ECO:0000256" key="1">
    <source>
        <dbReference type="ARBA" id="ARBA00004496"/>
    </source>
</evidence>
<reference evidence="5 6" key="1">
    <citation type="submission" date="2020-04" db="EMBL/GenBank/DDBJ databases">
        <title>MicrobeNet Type strains.</title>
        <authorList>
            <person name="Nicholson A.C."/>
        </authorList>
    </citation>
    <scope>NUCLEOTIDE SEQUENCE [LARGE SCALE GENOMIC DNA]</scope>
    <source>
        <strain evidence="5 6">DSM 45078</strain>
    </source>
</reference>
<organism evidence="5 6">
    <name type="scientific">Nocardia speluncae</name>
    <dbReference type="NCBI Taxonomy" id="419477"/>
    <lineage>
        <taxon>Bacteria</taxon>
        <taxon>Bacillati</taxon>
        <taxon>Actinomycetota</taxon>
        <taxon>Actinomycetes</taxon>
        <taxon>Mycobacteriales</taxon>
        <taxon>Nocardiaceae</taxon>
        <taxon>Nocardia</taxon>
    </lineage>
</organism>
<dbReference type="Pfam" id="PF14011">
    <property type="entry name" value="ESX-1_EspG"/>
    <property type="match status" value="1"/>
</dbReference>
<proteinExistence type="inferred from homology"/>